<keyword evidence="3" id="KW-0704">Schiff base</keyword>
<keyword evidence="8" id="KW-1185">Reference proteome</keyword>
<evidence type="ECO:0000313" key="8">
    <source>
        <dbReference type="Proteomes" id="UP000199065"/>
    </source>
</evidence>
<evidence type="ECO:0000256" key="2">
    <source>
        <dbReference type="ARBA" id="ARBA00023239"/>
    </source>
</evidence>
<proteinExistence type="inferred from homology"/>
<feature type="active site" description="Proton donor/acceptor" evidence="5">
    <location>
        <position position="146"/>
    </location>
</feature>
<dbReference type="CDD" id="cd00408">
    <property type="entry name" value="DHDPS-like"/>
    <property type="match status" value="1"/>
</dbReference>
<dbReference type="Proteomes" id="UP000199065">
    <property type="component" value="Unassembled WGS sequence"/>
</dbReference>
<dbReference type="EMBL" id="FOPJ01000007">
    <property type="protein sequence ID" value="SFG61066.1"/>
    <property type="molecule type" value="Genomic_DNA"/>
</dbReference>
<dbReference type="InterPro" id="IPR002220">
    <property type="entry name" value="DapA-like"/>
</dbReference>
<dbReference type="InterPro" id="IPR020625">
    <property type="entry name" value="Schiff_base-form_aldolases_AS"/>
</dbReference>
<dbReference type="PANTHER" id="PTHR12128">
    <property type="entry name" value="DIHYDRODIPICOLINATE SYNTHASE"/>
    <property type="match status" value="1"/>
</dbReference>
<dbReference type="SMART" id="SM01130">
    <property type="entry name" value="DHDPS"/>
    <property type="match status" value="1"/>
</dbReference>
<protein>
    <submittedName>
        <fullName evidence="7">4-hydroxy-tetrahydrodipicolinate synthase</fullName>
    </submittedName>
</protein>
<gene>
    <name evidence="7" type="ORF">SAMN05660282_01388</name>
</gene>
<evidence type="ECO:0000313" key="7">
    <source>
        <dbReference type="EMBL" id="SFG61066.1"/>
    </source>
</evidence>
<dbReference type="PANTHER" id="PTHR12128:SF66">
    <property type="entry name" value="4-HYDROXY-2-OXOGLUTARATE ALDOLASE, MITOCHONDRIAL"/>
    <property type="match status" value="1"/>
</dbReference>
<feature type="active site" description="Schiff-base intermediate with substrate" evidence="5">
    <location>
        <position position="174"/>
    </location>
</feature>
<dbReference type="AlphaFoldDB" id="A0A1I2TES3"/>
<organism evidence="7 8">
    <name type="scientific">Corynebacterium spheniscorum</name>
    <dbReference type="NCBI Taxonomy" id="185761"/>
    <lineage>
        <taxon>Bacteria</taxon>
        <taxon>Bacillati</taxon>
        <taxon>Actinomycetota</taxon>
        <taxon>Actinomycetes</taxon>
        <taxon>Mycobacteriales</taxon>
        <taxon>Corynebacteriaceae</taxon>
        <taxon>Corynebacterium</taxon>
    </lineage>
</organism>
<dbReference type="GO" id="GO:0044281">
    <property type="term" value="P:small molecule metabolic process"/>
    <property type="evidence" value="ECO:0007669"/>
    <property type="project" value="UniProtKB-ARBA"/>
</dbReference>
<dbReference type="STRING" id="185761.SAMN05660282_01388"/>
<dbReference type="RefSeq" id="WP_092285809.1">
    <property type="nucleotide sequence ID" value="NZ_FOPJ01000007.1"/>
</dbReference>
<dbReference type="Gene3D" id="3.20.20.70">
    <property type="entry name" value="Aldolase class I"/>
    <property type="match status" value="1"/>
</dbReference>
<evidence type="ECO:0000256" key="3">
    <source>
        <dbReference type="ARBA" id="ARBA00023270"/>
    </source>
</evidence>
<dbReference type="GO" id="GO:0008840">
    <property type="term" value="F:4-hydroxy-tetrahydrodipicolinate synthase activity"/>
    <property type="evidence" value="ECO:0007669"/>
    <property type="project" value="TreeGrafter"/>
</dbReference>
<dbReference type="PIRSF" id="PIRSF001365">
    <property type="entry name" value="DHDPS"/>
    <property type="match status" value="1"/>
</dbReference>
<dbReference type="InterPro" id="IPR013785">
    <property type="entry name" value="Aldolase_TIM"/>
</dbReference>
<dbReference type="SUPFAM" id="SSF51569">
    <property type="entry name" value="Aldolase"/>
    <property type="match status" value="1"/>
</dbReference>
<keyword evidence="2 4" id="KW-0456">Lyase</keyword>
<name>A0A1I2TES3_9CORY</name>
<sequence length="320" mass="33831">MSKTFTGVVPPVLTPFTAADHPEDLTSLPTIDHAALRTQARRLIDAGVHALFALGSSAEAVFLTREQRREVIESVVAEAKGEVPVIAGVIDTATPRVLQLVGDAVEAGVDGLVATAPFYVRTHPKEITEHFRRIHAAAPELPLFAYNIPVSVHVPLAVDTLMELAADGVIAGIKDSGGVDGYTRAVVEARNERGLDDFTVLTGSEMTVDLAYLAGVDGVVPGLGNVDPVSYVELHNLLVQRDFEAAAKLQTKINKLFRIATIGDPARMGGSSAGLGGFKAALVHLGVFPAGVMAPPHQPLNDQELALIAQIVDEAQVREP</sequence>
<feature type="binding site" evidence="6">
    <location>
        <position position="220"/>
    </location>
    <ligand>
        <name>pyruvate</name>
        <dbReference type="ChEBI" id="CHEBI:15361"/>
    </ligand>
</feature>
<evidence type="ECO:0000256" key="4">
    <source>
        <dbReference type="PIRNR" id="PIRNR001365"/>
    </source>
</evidence>
<evidence type="ECO:0000256" key="6">
    <source>
        <dbReference type="PIRSR" id="PIRSR001365-2"/>
    </source>
</evidence>
<evidence type="ECO:0000256" key="5">
    <source>
        <dbReference type="PIRSR" id="PIRSR001365-1"/>
    </source>
</evidence>
<dbReference type="PRINTS" id="PR00146">
    <property type="entry name" value="DHPICSNTHASE"/>
</dbReference>
<reference evidence="7 8" key="1">
    <citation type="submission" date="2016-10" db="EMBL/GenBank/DDBJ databases">
        <authorList>
            <person name="de Groot N.N."/>
        </authorList>
    </citation>
    <scope>NUCLEOTIDE SEQUENCE [LARGE SCALE GENOMIC DNA]</scope>
    <source>
        <strain>J11</strain>
        <strain evidence="8">PG 39</strain>
    </source>
</reference>
<dbReference type="Pfam" id="PF00701">
    <property type="entry name" value="DHDPS"/>
    <property type="match status" value="1"/>
</dbReference>
<dbReference type="OrthoDB" id="3175637at2"/>
<evidence type="ECO:0000256" key="1">
    <source>
        <dbReference type="ARBA" id="ARBA00007592"/>
    </source>
</evidence>
<dbReference type="PROSITE" id="PS00666">
    <property type="entry name" value="DHDPS_2"/>
    <property type="match status" value="1"/>
</dbReference>
<accession>A0A1I2TES3</accession>
<comment type="similarity">
    <text evidence="1 4">Belongs to the DapA family.</text>
</comment>